<dbReference type="Proteomes" id="UP000634136">
    <property type="component" value="Unassembled WGS sequence"/>
</dbReference>
<dbReference type="FunFam" id="2.20.25.80:FF:000008">
    <property type="entry name" value="WRKY transcription factor 40"/>
    <property type="match status" value="1"/>
</dbReference>
<dbReference type="GO" id="GO:0042742">
    <property type="term" value="P:defense response to bacterium"/>
    <property type="evidence" value="ECO:0007669"/>
    <property type="project" value="UniProtKB-ARBA"/>
</dbReference>
<evidence type="ECO:0000256" key="4">
    <source>
        <dbReference type="ARBA" id="ARBA00023163"/>
    </source>
</evidence>
<dbReference type="Pfam" id="PF03106">
    <property type="entry name" value="WRKY"/>
    <property type="match status" value="1"/>
</dbReference>
<gene>
    <name evidence="8" type="ORF">G2W53_031272</name>
</gene>
<dbReference type="SUPFAM" id="SSF118290">
    <property type="entry name" value="WRKY DNA-binding domain"/>
    <property type="match status" value="1"/>
</dbReference>
<dbReference type="PANTHER" id="PTHR31429">
    <property type="entry name" value="WRKY TRANSCRIPTION FACTOR 36-RELATED"/>
    <property type="match status" value="1"/>
</dbReference>
<dbReference type="AlphaFoldDB" id="A0A834T8K9"/>
<organism evidence="8 9">
    <name type="scientific">Senna tora</name>
    <dbReference type="NCBI Taxonomy" id="362788"/>
    <lineage>
        <taxon>Eukaryota</taxon>
        <taxon>Viridiplantae</taxon>
        <taxon>Streptophyta</taxon>
        <taxon>Embryophyta</taxon>
        <taxon>Tracheophyta</taxon>
        <taxon>Spermatophyta</taxon>
        <taxon>Magnoliopsida</taxon>
        <taxon>eudicotyledons</taxon>
        <taxon>Gunneridae</taxon>
        <taxon>Pentapetalae</taxon>
        <taxon>rosids</taxon>
        <taxon>fabids</taxon>
        <taxon>Fabales</taxon>
        <taxon>Fabaceae</taxon>
        <taxon>Caesalpinioideae</taxon>
        <taxon>Cassia clade</taxon>
        <taxon>Senna</taxon>
    </lineage>
</organism>
<accession>A0A834T8K9</accession>
<dbReference type="PROSITE" id="PS50811">
    <property type="entry name" value="WRKY"/>
    <property type="match status" value="1"/>
</dbReference>
<proteinExistence type="predicted"/>
<keyword evidence="5" id="KW-0539">Nucleus</keyword>
<comment type="caution">
    <text evidence="8">The sequence shown here is derived from an EMBL/GenBank/DDBJ whole genome shotgun (WGS) entry which is preliminary data.</text>
</comment>
<evidence type="ECO:0000313" key="8">
    <source>
        <dbReference type="EMBL" id="KAF7817303.1"/>
    </source>
</evidence>
<dbReference type="OrthoDB" id="1879341at2759"/>
<sequence length="269" mass="30352">MRGVDTCLKLNLTSSPQPQLNLVEGEDDEGLVEKLHRLSSENKRLTETLSHMCESYNVLQNQLKQFMISSSNYPDEMDHLITPQSQSRKRKATDHDDHKTYNNNMYGVNTSTISTSDHQEESYKKATKVSTVLVRTQPSDTSLYVRDGYQWRKYGQKVTRDNPSPRAYFKCSYAPTCPVKKKVQRSIEDPRVLVATYEGEHNHGCQVRLGSVGHCEEAQVGSSRLPNQLQNSIFNQFLVQQLATSFTTDPNFTAALASAISGSTILRPT</sequence>
<feature type="domain" description="WRKY" evidence="7">
    <location>
        <begin position="147"/>
        <end position="206"/>
    </location>
</feature>
<dbReference type="GO" id="GO:0043565">
    <property type="term" value="F:sequence-specific DNA binding"/>
    <property type="evidence" value="ECO:0007669"/>
    <property type="project" value="InterPro"/>
</dbReference>
<evidence type="ECO:0000256" key="2">
    <source>
        <dbReference type="ARBA" id="ARBA00023015"/>
    </source>
</evidence>
<keyword evidence="9" id="KW-1185">Reference proteome</keyword>
<dbReference type="InterPro" id="IPR044810">
    <property type="entry name" value="WRKY_plant"/>
</dbReference>
<dbReference type="GO" id="GO:0050832">
    <property type="term" value="P:defense response to fungus"/>
    <property type="evidence" value="ECO:0007669"/>
    <property type="project" value="UniProtKB-ARBA"/>
</dbReference>
<keyword evidence="3" id="KW-0238">DNA-binding</keyword>
<evidence type="ECO:0000256" key="3">
    <source>
        <dbReference type="ARBA" id="ARBA00023125"/>
    </source>
</evidence>
<comment type="subcellular location">
    <subcellularLocation>
        <location evidence="1">Nucleus</location>
    </subcellularLocation>
</comment>
<evidence type="ECO:0000256" key="1">
    <source>
        <dbReference type="ARBA" id="ARBA00004123"/>
    </source>
</evidence>
<reference evidence="8" key="1">
    <citation type="submission" date="2020-09" db="EMBL/GenBank/DDBJ databases">
        <title>Genome-Enabled Discovery of Anthraquinone Biosynthesis in Senna tora.</title>
        <authorList>
            <person name="Kang S.-H."/>
            <person name="Pandey R.P."/>
            <person name="Lee C.-M."/>
            <person name="Sim J.-S."/>
            <person name="Jeong J.-T."/>
            <person name="Choi B.-S."/>
            <person name="Jung M."/>
            <person name="Ginzburg D."/>
            <person name="Zhao K."/>
            <person name="Won S.Y."/>
            <person name="Oh T.-J."/>
            <person name="Yu Y."/>
            <person name="Kim N.-H."/>
            <person name="Lee O.R."/>
            <person name="Lee T.-H."/>
            <person name="Bashyal P."/>
            <person name="Kim T.-S."/>
            <person name="Lee W.-H."/>
            <person name="Kawkins C."/>
            <person name="Kim C.-K."/>
            <person name="Kim J.S."/>
            <person name="Ahn B.O."/>
            <person name="Rhee S.Y."/>
            <person name="Sohng J.K."/>
        </authorList>
    </citation>
    <scope>NUCLEOTIDE SEQUENCE</scope>
    <source>
        <tissue evidence="8">Leaf</tissue>
    </source>
</reference>
<evidence type="ECO:0000259" key="7">
    <source>
        <dbReference type="PROSITE" id="PS50811"/>
    </source>
</evidence>
<dbReference type="Gene3D" id="2.20.25.80">
    <property type="entry name" value="WRKY domain"/>
    <property type="match status" value="1"/>
</dbReference>
<dbReference type="GO" id="GO:0009751">
    <property type="term" value="P:response to salicylic acid"/>
    <property type="evidence" value="ECO:0007669"/>
    <property type="project" value="UniProtKB-ARBA"/>
</dbReference>
<feature type="region of interest" description="Disordered" evidence="6">
    <location>
        <begin position="82"/>
        <end position="109"/>
    </location>
</feature>
<evidence type="ECO:0000256" key="5">
    <source>
        <dbReference type="ARBA" id="ARBA00023242"/>
    </source>
</evidence>
<keyword evidence="2" id="KW-0805">Transcription regulation</keyword>
<dbReference type="PANTHER" id="PTHR31429:SF76">
    <property type="entry name" value="WRKY FAMILY TRANSCRIPTION FACTOR-RELATED"/>
    <property type="match status" value="1"/>
</dbReference>
<name>A0A834T8K9_9FABA</name>
<dbReference type="InterPro" id="IPR036576">
    <property type="entry name" value="WRKY_dom_sf"/>
</dbReference>
<evidence type="ECO:0000313" key="9">
    <source>
        <dbReference type="Proteomes" id="UP000634136"/>
    </source>
</evidence>
<evidence type="ECO:0000256" key="6">
    <source>
        <dbReference type="SAM" id="MobiDB-lite"/>
    </source>
</evidence>
<dbReference type="EMBL" id="JAAIUW010000009">
    <property type="protein sequence ID" value="KAF7817303.1"/>
    <property type="molecule type" value="Genomic_DNA"/>
</dbReference>
<dbReference type="InterPro" id="IPR003657">
    <property type="entry name" value="WRKY_dom"/>
</dbReference>
<dbReference type="SMART" id="SM00774">
    <property type="entry name" value="WRKY"/>
    <property type="match status" value="1"/>
</dbReference>
<dbReference type="GO" id="GO:0005634">
    <property type="term" value="C:nucleus"/>
    <property type="evidence" value="ECO:0007669"/>
    <property type="project" value="UniProtKB-SubCell"/>
</dbReference>
<dbReference type="GO" id="GO:0031347">
    <property type="term" value="P:regulation of defense response"/>
    <property type="evidence" value="ECO:0007669"/>
    <property type="project" value="UniProtKB-ARBA"/>
</dbReference>
<dbReference type="GO" id="GO:0002237">
    <property type="term" value="P:response to molecule of bacterial origin"/>
    <property type="evidence" value="ECO:0007669"/>
    <property type="project" value="UniProtKB-ARBA"/>
</dbReference>
<keyword evidence="4" id="KW-0804">Transcription</keyword>
<dbReference type="GO" id="GO:0003700">
    <property type="term" value="F:DNA-binding transcription factor activity"/>
    <property type="evidence" value="ECO:0007669"/>
    <property type="project" value="InterPro"/>
</dbReference>
<protein>
    <submittedName>
        <fullName evidence="8">Putative WRKY transcription factor 40</fullName>
    </submittedName>
</protein>